<sequence length="211" mass="24217">MSKYQGLNRSQLMDELMKRGYVVDMGGTEEVFIKKLEDIDNQKEEDNMPVDQVHLDTTAAKFNLEGTISTQENDRYANIQYTETDTSRPTTALSGESTISNMTVKPTGMEMKRLLLEAQARVEEDQPLLQQSQTSVVARLEVIVRQYVELQQQSENRMAEVLRQNAEVLRQNAEIIRQIDEEQKERKKINLALRNVLDNLSGPPKKKCTIQ</sequence>
<proteinExistence type="predicted"/>
<dbReference type="Proteomes" id="UP001431209">
    <property type="component" value="Unassembled WGS sequence"/>
</dbReference>
<protein>
    <submittedName>
        <fullName evidence="2">Krt79</fullName>
    </submittedName>
</protein>
<keyword evidence="3" id="KW-1185">Reference proteome</keyword>
<accession>A0AAW2ZE29</accession>
<evidence type="ECO:0000256" key="1">
    <source>
        <dbReference type="SAM" id="Coils"/>
    </source>
</evidence>
<feature type="coiled-coil region" evidence="1">
    <location>
        <begin position="151"/>
        <end position="199"/>
    </location>
</feature>
<keyword evidence="1" id="KW-0175">Coiled coil</keyword>
<organism evidence="2 3">
    <name type="scientific">Acrasis kona</name>
    <dbReference type="NCBI Taxonomy" id="1008807"/>
    <lineage>
        <taxon>Eukaryota</taxon>
        <taxon>Discoba</taxon>
        <taxon>Heterolobosea</taxon>
        <taxon>Tetramitia</taxon>
        <taxon>Eutetramitia</taxon>
        <taxon>Acrasidae</taxon>
        <taxon>Acrasis</taxon>
    </lineage>
</organism>
<gene>
    <name evidence="2" type="ORF">AKO1_000246</name>
</gene>
<comment type="caution">
    <text evidence="2">The sequence shown here is derived from an EMBL/GenBank/DDBJ whole genome shotgun (WGS) entry which is preliminary data.</text>
</comment>
<reference evidence="2 3" key="1">
    <citation type="submission" date="2024-03" db="EMBL/GenBank/DDBJ databases">
        <title>The Acrasis kona genome and developmental transcriptomes reveal deep origins of eukaryotic multicellular pathways.</title>
        <authorList>
            <person name="Sheikh S."/>
            <person name="Fu C.-J."/>
            <person name="Brown M.W."/>
            <person name="Baldauf S.L."/>
        </authorList>
    </citation>
    <scope>NUCLEOTIDE SEQUENCE [LARGE SCALE GENOMIC DNA]</scope>
    <source>
        <strain evidence="2 3">ATCC MYA-3509</strain>
    </source>
</reference>
<dbReference type="AlphaFoldDB" id="A0AAW2ZE29"/>
<name>A0AAW2ZE29_9EUKA</name>
<evidence type="ECO:0000313" key="2">
    <source>
        <dbReference type="EMBL" id="KAL0487609.1"/>
    </source>
</evidence>
<evidence type="ECO:0000313" key="3">
    <source>
        <dbReference type="Proteomes" id="UP001431209"/>
    </source>
</evidence>
<dbReference type="EMBL" id="JAOPGA020001356">
    <property type="protein sequence ID" value="KAL0487609.1"/>
    <property type="molecule type" value="Genomic_DNA"/>
</dbReference>